<dbReference type="InterPro" id="IPR053745">
    <property type="entry name" value="Viral_Tail_Comp_sf"/>
</dbReference>
<evidence type="ECO:0000313" key="2">
    <source>
        <dbReference type="Proteomes" id="UP000648722"/>
    </source>
</evidence>
<organism evidence="1 2">
    <name type="scientific">Glycocaulis albus</name>
    <dbReference type="NCBI Taxonomy" id="1382801"/>
    <lineage>
        <taxon>Bacteria</taxon>
        <taxon>Pseudomonadati</taxon>
        <taxon>Pseudomonadota</taxon>
        <taxon>Alphaproteobacteria</taxon>
        <taxon>Maricaulales</taxon>
        <taxon>Maricaulaceae</taxon>
        <taxon>Glycocaulis</taxon>
    </lineage>
</organism>
<reference evidence="2" key="1">
    <citation type="journal article" date="2019" name="Int. J. Syst. Evol. Microbiol.">
        <title>The Global Catalogue of Microorganisms (GCM) 10K type strain sequencing project: providing services to taxonomists for standard genome sequencing and annotation.</title>
        <authorList>
            <consortium name="The Broad Institute Genomics Platform"/>
            <consortium name="The Broad Institute Genome Sequencing Center for Infectious Disease"/>
            <person name="Wu L."/>
            <person name="Ma J."/>
        </authorList>
    </citation>
    <scope>NUCLEOTIDE SEQUENCE [LARGE SCALE GENOMIC DNA]</scope>
    <source>
        <strain evidence="2">CGMCC 1.12766</strain>
    </source>
</reference>
<proteinExistence type="predicted"/>
<keyword evidence="2" id="KW-1185">Reference proteome</keyword>
<dbReference type="RefSeq" id="WP_188451935.1">
    <property type="nucleotide sequence ID" value="NZ_BMFS01000006.1"/>
</dbReference>
<sequence>MSADMALQAGILAHLAADAGVQALLGDPPRIHDRAPAGAAFPYIALGRAESRPVDGDDTTFSEHRLTLHVWTRRHDFAEVKAITGAVAAALHNAQFTLPDGYRLVLCRCVYTDHFEGADERAVHGLVRIRALVQTV</sequence>
<dbReference type="Gene3D" id="3.30.2000.30">
    <property type="match status" value="1"/>
</dbReference>
<dbReference type="EMBL" id="BMFS01000006">
    <property type="protein sequence ID" value="GGG99926.1"/>
    <property type="molecule type" value="Genomic_DNA"/>
</dbReference>
<dbReference type="Pfam" id="PF11367">
    <property type="entry name" value="Tail_completion_gp17"/>
    <property type="match status" value="1"/>
</dbReference>
<accession>A0ABQ1XQ95</accession>
<evidence type="ECO:0000313" key="1">
    <source>
        <dbReference type="EMBL" id="GGG99926.1"/>
    </source>
</evidence>
<dbReference type="InterPro" id="IPR021508">
    <property type="entry name" value="Gp17-like"/>
</dbReference>
<dbReference type="Proteomes" id="UP000648722">
    <property type="component" value="Unassembled WGS sequence"/>
</dbReference>
<protein>
    <recommendedName>
        <fullName evidence="3">DUF3168 domain-containing protein</fullName>
    </recommendedName>
</protein>
<evidence type="ECO:0008006" key="3">
    <source>
        <dbReference type="Google" id="ProtNLM"/>
    </source>
</evidence>
<name>A0ABQ1XQ95_9PROT</name>
<comment type="caution">
    <text evidence="1">The sequence shown here is derived from an EMBL/GenBank/DDBJ whole genome shotgun (WGS) entry which is preliminary data.</text>
</comment>
<gene>
    <name evidence="1" type="ORF">GCM10007420_14760</name>
</gene>